<dbReference type="InterPro" id="IPR036046">
    <property type="entry name" value="Acylphosphatase-like_dom_sf"/>
</dbReference>
<gene>
    <name evidence="2" type="ordered locus">ACIAD2129</name>
</gene>
<dbReference type="HOGENOM" id="CLU_097099_1_0_6"/>
<evidence type="ECO:0000313" key="2">
    <source>
        <dbReference type="EMBL" id="CAG68934.1"/>
    </source>
</evidence>
<dbReference type="EMBL" id="CR543861">
    <property type="protein sequence ID" value="CAG68934.1"/>
    <property type="molecule type" value="Genomic_DNA"/>
</dbReference>
<sequence>MYCFNFFKLLYIETSMSDARMLYVSKLKECDNPMNELFNILTEALNFNTPNSICGALYYGNGYFVQCLEGNKIKINDLFHNKILSDPRHENCELMYCEDITDKLFSKWHMKYAIFHKDIVNFFSEYNIDEFNPYTLSIDNIPEFINLLSKQKDSFYTLKPNNV</sequence>
<dbReference type="SMR" id="Q6FAH9"/>
<organism evidence="2 3">
    <name type="scientific">Acinetobacter baylyi (strain ATCC 33305 / BD413 / ADP1)</name>
    <dbReference type="NCBI Taxonomy" id="62977"/>
    <lineage>
        <taxon>Bacteria</taxon>
        <taxon>Pseudomonadati</taxon>
        <taxon>Pseudomonadota</taxon>
        <taxon>Gammaproteobacteria</taxon>
        <taxon>Moraxellales</taxon>
        <taxon>Moraxellaceae</taxon>
        <taxon>Acinetobacter</taxon>
    </lineage>
</organism>
<dbReference type="GO" id="GO:0009882">
    <property type="term" value="F:blue light photoreceptor activity"/>
    <property type="evidence" value="ECO:0007669"/>
    <property type="project" value="InterPro"/>
</dbReference>
<dbReference type="KEGG" id="aci:ACIAD2129"/>
<protein>
    <recommendedName>
        <fullName evidence="1">BLUF domain-containing protein</fullName>
    </recommendedName>
</protein>
<dbReference type="Pfam" id="PF04940">
    <property type="entry name" value="BLUF"/>
    <property type="match status" value="1"/>
</dbReference>
<proteinExistence type="predicted"/>
<reference evidence="2 3" key="1">
    <citation type="journal article" date="2004" name="Nucleic Acids Res.">
        <title>Unique features revealed by the genome sequence of Acinetobacter sp. ADP1, a versatile and naturally transformation competent bacterium.</title>
        <authorList>
            <person name="Barbe V."/>
            <person name="Vallenet D."/>
            <person name="Fonknechten N."/>
            <person name="Kreimeyer A."/>
            <person name="Oztas S."/>
            <person name="Labarre L."/>
            <person name="Cruveiller S."/>
            <person name="Robert C."/>
            <person name="Duprat S."/>
            <person name="Wincker P."/>
            <person name="Ornston L.N."/>
            <person name="Weissenbach J."/>
            <person name="Marliere P."/>
            <person name="Cohen G.N."/>
            <person name="Medigue C."/>
        </authorList>
    </citation>
    <scope>NUCLEOTIDE SEQUENCE [LARGE SCALE GENOMIC DNA]</scope>
    <source>
        <strain evidence="3">ATCC 33305 / BD413 / ADP1</strain>
    </source>
</reference>
<dbReference type="eggNOG" id="COG3431">
    <property type="taxonomic scope" value="Bacteria"/>
</dbReference>
<dbReference type="Proteomes" id="UP000000430">
    <property type="component" value="Chromosome"/>
</dbReference>
<dbReference type="Gene3D" id="3.30.70.100">
    <property type="match status" value="1"/>
</dbReference>
<evidence type="ECO:0000259" key="1">
    <source>
        <dbReference type="PROSITE" id="PS50925"/>
    </source>
</evidence>
<dbReference type="GO" id="GO:0071949">
    <property type="term" value="F:FAD binding"/>
    <property type="evidence" value="ECO:0007669"/>
    <property type="project" value="InterPro"/>
</dbReference>
<dbReference type="PROSITE" id="PS50925">
    <property type="entry name" value="BLUF"/>
    <property type="match status" value="1"/>
</dbReference>
<dbReference type="SMART" id="SM01034">
    <property type="entry name" value="BLUF"/>
    <property type="match status" value="1"/>
</dbReference>
<evidence type="ECO:0000313" key="3">
    <source>
        <dbReference type="Proteomes" id="UP000000430"/>
    </source>
</evidence>
<dbReference type="InterPro" id="IPR007024">
    <property type="entry name" value="BLUF_domain"/>
</dbReference>
<name>Q6FAH9_ACIAD</name>
<dbReference type="SUPFAM" id="SSF54975">
    <property type="entry name" value="Acylphosphatase/BLUF domain-like"/>
    <property type="match status" value="1"/>
</dbReference>
<accession>Q6FAH9</accession>
<dbReference type="AlphaFoldDB" id="Q6FAH9"/>
<feature type="domain" description="BLUF" evidence="1">
    <location>
        <begin position="18"/>
        <end position="111"/>
    </location>
</feature>